<reference evidence="3 5" key="2">
    <citation type="journal article" date="2017" name="Int. J. Syst. Evol. Microbiol.">
        <title>Mycobacterium talmoniae sp. nov., a slowly growing mycobacterium isolated from human respiratory samples.</title>
        <authorList>
            <person name="Davidson R.M."/>
            <person name="DeGroote M.A."/>
            <person name="Marola J.L."/>
            <person name="Buss S."/>
            <person name="Jones V."/>
            <person name="McNeil M.R."/>
            <person name="Freifeld A.G."/>
            <person name="Elaine Epperson L."/>
            <person name="Hasan N.A."/>
            <person name="Jackson M."/>
            <person name="Iwen P.C."/>
            <person name="Salfinger M."/>
            <person name="Strong M."/>
        </authorList>
    </citation>
    <scope>NUCLEOTIDE SEQUENCE [LARGE SCALE GENOMIC DNA]</scope>
    <source>
        <strain evidence="3 5">ATCC BAA-2683</strain>
    </source>
</reference>
<name>A0A1S1NGY4_9MYCO</name>
<dbReference type="EMBL" id="MLQM01000097">
    <property type="protein sequence ID" value="OHV01573.1"/>
    <property type="molecule type" value="Genomic_DNA"/>
</dbReference>
<evidence type="ECO:0000313" key="3">
    <source>
        <dbReference type="EMBL" id="PQM49200.1"/>
    </source>
</evidence>
<keyword evidence="4" id="KW-1185">Reference proteome</keyword>
<dbReference type="AlphaFoldDB" id="A0A1S1NGY4"/>
<gene>
    <name evidence="2" type="ORF">BKN37_16820</name>
    <name evidence="3" type="ORF">C1Y40_00591</name>
</gene>
<evidence type="ECO:0000259" key="1">
    <source>
        <dbReference type="Pfam" id="PF02470"/>
    </source>
</evidence>
<evidence type="ECO:0000313" key="4">
    <source>
        <dbReference type="Proteomes" id="UP000179734"/>
    </source>
</evidence>
<protein>
    <submittedName>
        <fullName evidence="2">Mammalian cell entry protein</fullName>
    </submittedName>
</protein>
<feature type="domain" description="Mce/MlaD" evidence="1">
    <location>
        <begin position="53"/>
        <end position="123"/>
    </location>
</feature>
<dbReference type="EMBL" id="PPEA01000090">
    <property type="protein sequence ID" value="PQM49200.1"/>
    <property type="molecule type" value="Genomic_DNA"/>
</dbReference>
<evidence type="ECO:0000313" key="2">
    <source>
        <dbReference type="EMBL" id="OHV01573.1"/>
    </source>
</evidence>
<dbReference type="GO" id="GO:0005576">
    <property type="term" value="C:extracellular region"/>
    <property type="evidence" value="ECO:0007669"/>
    <property type="project" value="TreeGrafter"/>
</dbReference>
<reference evidence="2 4" key="1">
    <citation type="submission" date="2016-10" db="EMBL/GenBank/DDBJ databases">
        <title>Genome sequence of Mycobacterium talmonii.</title>
        <authorList>
            <person name="Greninger A.L."/>
            <person name="Elliott B."/>
            <person name="Vasireddy S."/>
            <person name="Vasireddy R."/>
        </authorList>
    </citation>
    <scope>NUCLEOTIDE SEQUENCE [LARGE SCALE GENOMIC DNA]</scope>
    <source>
        <strain evidence="2">MO-5499</strain>
        <strain evidence="4">NE-TNMC-100812</strain>
    </source>
</reference>
<comment type="caution">
    <text evidence="2">The sequence shown here is derived from an EMBL/GenBank/DDBJ whole genome shotgun (WGS) entry which is preliminary data.</text>
</comment>
<dbReference type="InterPro" id="IPR052336">
    <property type="entry name" value="MlaD_Phospholipid_Transporter"/>
</dbReference>
<sequence>MASILHRLAATRHRLRSRGAVALMLVVAAGAAAAVTLGAKAALPKLADTRALCAEFSDAIGLYPGNKVMLLGIEVGSVTTIVNQPDHVRVDFTVPTDLDLPDDVGAVTYSQSIVTDRHVELTKPYGGGAKFAGGHCISRDATKTPIGVSETFSALGKLSDDILGAETGEDPAHAPGVQALNDSLKAASRSLDGTGPALNQTLRDLVTMLGDPYTADADYRKLFENSEILTSGWLKHWDTFVTLVQTLPDTTGLITGLSDNFASALEHLNHLVPILVDALNRFAPRAYHNIGDKLIPWIRDLLNAYTPHILSFVATLPPVINWLSDIYEPVWGTHNITYIPPHVAISPSQASAICANLAQRNVPGAGAACAPGTASDPVTLGLTDLIMGAALAP</sequence>
<dbReference type="PANTHER" id="PTHR33371:SF4">
    <property type="entry name" value="INTERMEMBRANE PHOSPHOLIPID TRANSPORT SYSTEM BINDING PROTEIN MLAD"/>
    <property type="match status" value="1"/>
</dbReference>
<evidence type="ECO:0000313" key="5">
    <source>
        <dbReference type="Proteomes" id="UP000238296"/>
    </source>
</evidence>
<dbReference type="RefSeq" id="WP_071027889.1">
    <property type="nucleotide sequence ID" value="NZ_MLQM01000097.1"/>
</dbReference>
<dbReference type="InterPro" id="IPR003399">
    <property type="entry name" value="Mce/MlaD"/>
</dbReference>
<proteinExistence type="predicted"/>
<accession>A0A1S1NGY4</accession>
<dbReference type="PANTHER" id="PTHR33371">
    <property type="entry name" value="INTERMEMBRANE PHOSPHOLIPID TRANSPORT SYSTEM BINDING PROTEIN MLAD-RELATED"/>
    <property type="match status" value="1"/>
</dbReference>
<dbReference type="Pfam" id="PF02470">
    <property type="entry name" value="MlaD"/>
    <property type="match status" value="1"/>
</dbReference>
<reference evidence="3" key="3">
    <citation type="submission" date="2018-01" db="EMBL/GenBank/DDBJ databases">
        <authorList>
            <person name="Gaut B.S."/>
            <person name="Morton B.R."/>
            <person name="Clegg M.T."/>
            <person name="Duvall M.R."/>
        </authorList>
    </citation>
    <scope>NUCLEOTIDE SEQUENCE</scope>
    <source>
        <strain evidence="3">ATCC BAA-2683</strain>
    </source>
</reference>
<dbReference type="Proteomes" id="UP000238296">
    <property type="component" value="Unassembled WGS sequence"/>
</dbReference>
<organism evidence="2 4">
    <name type="scientific">Mycobacterium talmoniae</name>
    <dbReference type="NCBI Taxonomy" id="1858794"/>
    <lineage>
        <taxon>Bacteria</taxon>
        <taxon>Bacillati</taxon>
        <taxon>Actinomycetota</taxon>
        <taxon>Actinomycetes</taxon>
        <taxon>Mycobacteriales</taxon>
        <taxon>Mycobacteriaceae</taxon>
        <taxon>Mycobacterium</taxon>
    </lineage>
</organism>
<dbReference type="Proteomes" id="UP000179734">
    <property type="component" value="Unassembled WGS sequence"/>
</dbReference>